<dbReference type="GO" id="GO:0005737">
    <property type="term" value="C:cytoplasm"/>
    <property type="evidence" value="ECO:0007669"/>
    <property type="project" value="TreeGrafter"/>
</dbReference>
<evidence type="ECO:0000313" key="1">
    <source>
        <dbReference type="EMBL" id="KAB5524914.1"/>
    </source>
</evidence>
<gene>
    <name evidence="1" type="ORF">DKX38_022663</name>
</gene>
<keyword evidence="2" id="KW-1185">Reference proteome</keyword>
<dbReference type="PANTHER" id="PTHR31968:SF4">
    <property type="entry name" value="SERINE_ARGININE-RELATED PROTEIN 53"/>
    <property type="match status" value="1"/>
</dbReference>
<dbReference type="AlphaFoldDB" id="A0A5N5K377"/>
<name>A0A5N5K377_9ROSI</name>
<dbReference type="InterPro" id="IPR034604">
    <property type="entry name" value="SRRP53"/>
</dbReference>
<comment type="caution">
    <text evidence="1">The sequence shown here is derived from an EMBL/GenBank/DDBJ whole genome shotgun (WGS) entry which is preliminary data.</text>
</comment>
<dbReference type="EMBL" id="VDCV01000015">
    <property type="protein sequence ID" value="KAB5524914.1"/>
    <property type="molecule type" value="Genomic_DNA"/>
</dbReference>
<dbReference type="GO" id="GO:0000380">
    <property type="term" value="P:alternative mRNA splicing, via spliceosome"/>
    <property type="evidence" value="ECO:0007669"/>
    <property type="project" value="InterPro"/>
</dbReference>
<sequence>MLYARKEESTPAERVKARMKLQLNETDAHKLFPDNIQLHFYAAKKDEGMGSGWERFEFNKDAPLDDEEVEAVEDDAALVKHIGQSFRFSAVEARREEQIKTAHDDAMFGAPSLLASVASDNEIEMDNNRIESQDTDHASSLLNEKVLAKQQGSWRDRARKI</sequence>
<organism evidence="1 2">
    <name type="scientific">Salix brachista</name>
    <dbReference type="NCBI Taxonomy" id="2182728"/>
    <lineage>
        <taxon>Eukaryota</taxon>
        <taxon>Viridiplantae</taxon>
        <taxon>Streptophyta</taxon>
        <taxon>Embryophyta</taxon>
        <taxon>Tracheophyta</taxon>
        <taxon>Spermatophyta</taxon>
        <taxon>Magnoliopsida</taxon>
        <taxon>eudicotyledons</taxon>
        <taxon>Gunneridae</taxon>
        <taxon>Pentapetalae</taxon>
        <taxon>rosids</taxon>
        <taxon>fabids</taxon>
        <taxon>Malpighiales</taxon>
        <taxon>Salicaceae</taxon>
        <taxon>Saliceae</taxon>
        <taxon>Salix</taxon>
    </lineage>
</organism>
<accession>A0A5N5K377</accession>
<protein>
    <submittedName>
        <fullName evidence="1">Uncharacterized protein</fullName>
    </submittedName>
</protein>
<evidence type="ECO:0000313" key="2">
    <source>
        <dbReference type="Proteomes" id="UP000326939"/>
    </source>
</evidence>
<proteinExistence type="predicted"/>
<dbReference type="PANTHER" id="PTHR31968">
    <property type="entry name" value="SERINE/ARGININE-RELATED PROTEIN 53"/>
    <property type="match status" value="1"/>
</dbReference>
<reference evidence="2" key="1">
    <citation type="journal article" date="2019" name="Gigascience">
        <title>De novo genome assembly of the endangered Acer yangbiense, a plant species with extremely small populations endemic to Yunnan Province, China.</title>
        <authorList>
            <person name="Yang J."/>
            <person name="Wariss H.M."/>
            <person name="Tao L."/>
            <person name="Zhang R."/>
            <person name="Yun Q."/>
            <person name="Hollingsworth P."/>
            <person name="Dao Z."/>
            <person name="Luo G."/>
            <person name="Guo H."/>
            <person name="Ma Y."/>
            <person name="Sun W."/>
        </authorList>
    </citation>
    <scope>NUCLEOTIDE SEQUENCE [LARGE SCALE GENOMIC DNA]</scope>
    <source>
        <strain evidence="2">cv. br00</strain>
    </source>
</reference>
<dbReference type="GO" id="GO:0005634">
    <property type="term" value="C:nucleus"/>
    <property type="evidence" value="ECO:0007669"/>
    <property type="project" value="TreeGrafter"/>
</dbReference>
<dbReference type="Proteomes" id="UP000326939">
    <property type="component" value="Chromosome 15"/>
</dbReference>